<protein>
    <submittedName>
        <fullName evidence="8">Beta-glucosidase</fullName>
    </submittedName>
    <submittedName>
        <fullName evidence="7">Glycosyl hydrolase</fullName>
    </submittedName>
</protein>
<dbReference type="Pfam" id="PF00933">
    <property type="entry name" value="Glyco_hydro_3"/>
    <property type="match status" value="1"/>
</dbReference>
<gene>
    <name evidence="7" type="ORF">B0A70_00015</name>
    <name evidence="8" type="ORF">SAMN05421796_104268</name>
</gene>
<feature type="domain" description="Fibronectin type III-like" evidence="6">
    <location>
        <begin position="671"/>
        <end position="741"/>
    </location>
</feature>
<dbReference type="InterPro" id="IPR013783">
    <property type="entry name" value="Ig-like_fold"/>
</dbReference>
<evidence type="ECO:0000256" key="4">
    <source>
        <dbReference type="RuleBase" id="RU361161"/>
    </source>
</evidence>
<sequence>MIKKAALFSFSILLSSSAFSQNTTIPIYLDDSKPVEQRVKDALSRMTLEEKVAMLHAQSKFSSPGVPRLGIPEFWTTDGPHGVRPEVLWDEWDQAGWTNDSIIAYPALTALSATWNKNMSWNYGKALGEEARYRKKDILLGPGVNIYRTPLNGRNFEYMGEDPYLSSKMVVPYIKGVQSNGVATSVKHFAINNQEMFRHTSNVIMDDRALYEIYLPAFKAAVTEGDSWTIMGAYDMYKNQYASQNQYLLNDILKKEWNYKGVVVSDWGAVNSTEQAIKNGLDLEFGSWTNGLSAGTSNAYDNYYLAHPYLKMIKEGKIGTTELDDKVTRILNLAYKTTLNRNKPFGNVASAEHKAVAKEIGEEGIVLLKNDKNILPINMSTAKKIAVIGENAIKVMTVGGGSSSLKVKYETSPLEGIKKRFGQNAEVQYARGYVGDVGGEYNGVKSGQDLKDNRSAEEILKEAIELAKNSEYVIFVGGLNKADFQDSEGNDRKSYGLPYNQDEVISALSKANKNLAVVLVSGNAVAMPWIKEVPTIVQAWYLGSEAGNSIAAVLAGDANPSGKLPFTFPVKLEDNSAHKLGEYPGNKEELAAGKGKDQKNPINITYNESILVGYRWHDTKKIKPLFSFGHGLSYTTFQFSKVSADKKTISQNEKISFTVKVKNTGKKEGAEVIQLYISDKKCSVLRPEKELKGFEKVFLSPGEEKEVTFTIDNEALSFFDAQKHSWVAEPGDFEAQIGNSSDNILTKVKFTLK</sequence>
<dbReference type="SMART" id="SM01217">
    <property type="entry name" value="Fn3_like"/>
    <property type="match status" value="1"/>
</dbReference>
<evidence type="ECO:0000313" key="7">
    <source>
        <dbReference type="EMBL" id="PQA98009.1"/>
    </source>
</evidence>
<dbReference type="GO" id="GO:0005975">
    <property type="term" value="P:carbohydrate metabolic process"/>
    <property type="evidence" value="ECO:0007669"/>
    <property type="project" value="InterPro"/>
</dbReference>
<evidence type="ECO:0000313" key="8">
    <source>
        <dbReference type="EMBL" id="SIS85155.1"/>
    </source>
</evidence>
<dbReference type="SUPFAM" id="SSF52279">
    <property type="entry name" value="Beta-D-glucan exohydrolase, C-terminal domain"/>
    <property type="match status" value="1"/>
</dbReference>
<evidence type="ECO:0000256" key="1">
    <source>
        <dbReference type="ARBA" id="ARBA00005336"/>
    </source>
</evidence>
<dbReference type="Gene3D" id="3.20.20.300">
    <property type="entry name" value="Glycoside hydrolase, family 3, N-terminal domain"/>
    <property type="match status" value="1"/>
</dbReference>
<evidence type="ECO:0000259" key="6">
    <source>
        <dbReference type="SMART" id="SM01217"/>
    </source>
</evidence>
<dbReference type="SUPFAM" id="SSF51445">
    <property type="entry name" value="(Trans)glycosidases"/>
    <property type="match status" value="1"/>
</dbReference>
<dbReference type="RefSeq" id="WP_076451663.1">
    <property type="nucleotide sequence ID" value="NZ_FTOJ01000004.1"/>
</dbReference>
<evidence type="ECO:0000256" key="2">
    <source>
        <dbReference type="ARBA" id="ARBA00022801"/>
    </source>
</evidence>
<accession>A0A1N7MGC7</accession>
<evidence type="ECO:0000313" key="10">
    <source>
        <dbReference type="Proteomes" id="UP000238314"/>
    </source>
</evidence>
<dbReference type="EMBL" id="FTOJ01000004">
    <property type="protein sequence ID" value="SIS85155.1"/>
    <property type="molecule type" value="Genomic_DNA"/>
</dbReference>
<keyword evidence="4" id="KW-0326">Glycosidase</keyword>
<name>A0A1N7MGC7_9FLAO</name>
<dbReference type="Proteomes" id="UP000238314">
    <property type="component" value="Unassembled WGS sequence"/>
</dbReference>
<dbReference type="EMBL" id="MUGO01000001">
    <property type="protein sequence ID" value="PQA98009.1"/>
    <property type="molecule type" value="Genomic_DNA"/>
</dbReference>
<dbReference type="Gene3D" id="2.60.40.10">
    <property type="entry name" value="Immunoglobulins"/>
    <property type="match status" value="1"/>
</dbReference>
<keyword evidence="3" id="KW-0119">Carbohydrate metabolism</keyword>
<reference evidence="9" key="2">
    <citation type="submission" date="2017-01" db="EMBL/GenBank/DDBJ databases">
        <authorList>
            <person name="Varghese N."/>
            <person name="Submissions S."/>
        </authorList>
    </citation>
    <scope>NUCLEOTIDE SEQUENCE [LARGE SCALE GENOMIC DNA]</scope>
    <source>
        <strain evidence="9">DSM 21068</strain>
    </source>
</reference>
<dbReference type="InterPro" id="IPR026891">
    <property type="entry name" value="Fn3-like"/>
</dbReference>
<keyword evidence="2 4" id="KW-0378">Hydrolase</keyword>
<reference evidence="7 10" key="1">
    <citation type="submission" date="2016-11" db="EMBL/GenBank/DDBJ databases">
        <title>Whole genomes of Flavobacteriaceae.</title>
        <authorList>
            <person name="Stine C."/>
            <person name="Li C."/>
            <person name="Tadesse D."/>
        </authorList>
    </citation>
    <scope>NUCLEOTIDE SEQUENCE [LARGE SCALE GENOMIC DNA]</scope>
    <source>
        <strain evidence="7 10">DSM 21068</strain>
    </source>
</reference>
<dbReference type="STRING" id="551459.SAMN05421796_104268"/>
<dbReference type="InterPro" id="IPR001764">
    <property type="entry name" value="Glyco_hydro_3_N"/>
</dbReference>
<dbReference type="GO" id="GO:0008422">
    <property type="term" value="F:beta-glucosidase activity"/>
    <property type="evidence" value="ECO:0007669"/>
    <property type="project" value="UniProtKB-ARBA"/>
</dbReference>
<dbReference type="AlphaFoldDB" id="A0A1N7MGC7"/>
<dbReference type="Gene3D" id="3.40.50.1700">
    <property type="entry name" value="Glycoside hydrolase family 3 C-terminal domain"/>
    <property type="match status" value="1"/>
</dbReference>
<dbReference type="FunFam" id="2.60.40.10:FF:000495">
    <property type="entry name" value="Periplasmic beta-glucosidase"/>
    <property type="match status" value="1"/>
</dbReference>
<dbReference type="PROSITE" id="PS00775">
    <property type="entry name" value="GLYCOSYL_HYDROL_F3"/>
    <property type="match status" value="1"/>
</dbReference>
<dbReference type="Pfam" id="PF01915">
    <property type="entry name" value="Glyco_hydro_3_C"/>
    <property type="match status" value="1"/>
</dbReference>
<keyword evidence="5" id="KW-0732">Signal</keyword>
<dbReference type="Pfam" id="PF14310">
    <property type="entry name" value="Fn3-like"/>
    <property type="match status" value="1"/>
</dbReference>
<feature type="signal peptide" evidence="5">
    <location>
        <begin position="1"/>
        <end position="20"/>
    </location>
</feature>
<evidence type="ECO:0000313" key="9">
    <source>
        <dbReference type="Proteomes" id="UP000186246"/>
    </source>
</evidence>
<dbReference type="InterPro" id="IPR050288">
    <property type="entry name" value="Cellulose_deg_GH3"/>
</dbReference>
<evidence type="ECO:0000256" key="3">
    <source>
        <dbReference type="ARBA" id="ARBA00023277"/>
    </source>
</evidence>
<dbReference type="InterPro" id="IPR017853">
    <property type="entry name" value="GH"/>
</dbReference>
<dbReference type="InterPro" id="IPR019800">
    <property type="entry name" value="Glyco_hydro_3_AS"/>
</dbReference>
<proteinExistence type="inferred from homology"/>
<dbReference type="InterPro" id="IPR036962">
    <property type="entry name" value="Glyco_hydro_3_N_sf"/>
</dbReference>
<dbReference type="InterPro" id="IPR036881">
    <property type="entry name" value="Glyco_hydro_3_C_sf"/>
</dbReference>
<dbReference type="PANTHER" id="PTHR42715">
    <property type="entry name" value="BETA-GLUCOSIDASE"/>
    <property type="match status" value="1"/>
</dbReference>
<evidence type="ECO:0000256" key="5">
    <source>
        <dbReference type="SAM" id="SignalP"/>
    </source>
</evidence>
<keyword evidence="10" id="KW-1185">Reference proteome</keyword>
<feature type="chain" id="PRO_5044563839" evidence="5">
    <location>
        <begin position="21"/>
        <end position="753"/>
    </location>
</feature>
<organism evidence="8 9">
    <name type="scientific">Chryseobacterium piscicola</name>
    <dbReference type="NCBI Taxonomy" id="551459"/>
    <lineage>
        <taxon>Bacteria</taxon>
        <taxon>Pseudomonadati</taxon>
        <taxon>Bacteroidota</taxon>
        <taxon>Flavobacteriia</taxon>
        <taxon>Flavobacteriales</taxon>
        <taxon>Weeksellaceae</taxon>
        <taxon>Chryseobacterium group</taxon>
        <taxon>Chryseobacterium</taxon>
    </lineage>
</organism>
<dbReference type="Proteomes" id="UP000186246">
    <property type="component" value="Unassembled WGS sequence"/>
</dbReference>
<reference evidence="8" key="3">
    <citation type="submission" date="2017-01" db="EMBL/GenBank/DDBJ databases">
        <authorList>
            <person name="Mah S.A."/>
            <person name="Swanson W.J."/>
            <person name="Moy G.W."/>
            <person name="Vacquier V.D."/>
        </authorList>
    </citation>
    <scope>NUCLEOTIDE SEQUENCE [LARGE SCALE GENOMIC DNA]</scope>
    <source>
        <strain evidence="8">DSM 21068</strain>
    </source>
</reference>
<dbReference type="PRINTS" id="PR00133">
    <property type="entry name" value="GLHYDRLASE3"/>
</dbReference>
<dbReference type="PANTHER" id="PTHR42715:SF10">
    <property type="entry name" value="BETA-GLUCOSIDASE"/>
    <property type="match status" value="1"/>
</dbReference>
<dbReference type="InterPro" id="IPR002772">
    <property type="entry name" value="Glyco_hydro_3_C"/>
</dbReference>
<comment type="similarity">
    <text evidence="1 4">Belongs to the glycosyl hydrolase 3 family.</text>
</comment>
<dbReference type="OrthoDB" id="9805821at2"/>